<comment type="similarity">
    <text evidence="2">Belongs to the GMC oxidoreductase family.</text>
</comment>
<keyword evidence="4" id="KW-0274">FAD</keyword>
<keyword evidence="3" id="KW-0285">Flavoprotein</keyword>
<dbReference type="EMBL" id="JBHSML010000013">
    <property type="protein sequence ID" value="MFC5518090.1"/>
    <property type="molecule type" value="Genomic_DNA"/>
</dbReference>
<keyword evidence="5" id="KW-0560">Oxidoreductase</keyword>
<dbReference type="Gene3D" id="3.50.50.60">
    <property type="entry name" value="FAD/NAD(P)-binding domain"/>
    <property type="match status" value="1"/>
</dbReference>
<sequence length="448" mass="48738">MIVHDGQRRPEAHRPTVVFGSGFASREVVRGLVAAGRPVVVVERGGREIGTADAALSQVAFRREAVRSGGFDFGAQVPPDFDGVPRFVGLGGTASLWSGKWRALDEIDMRRRHDDRQWPFSLDELEASLAAVACAYGIPSWSSDATLEDWRTEVEAHDLRLIEIFEQRPPVRLIDQWNELERSGLVHIVAEAGLIGVAHTGSEVHRLDLETPQGRLAIEPRDVVVACGGIESVALSEHLRTGKRGDGARFGGYMDHPKGIVGQLEARRGRDRLAHLMTLRGQASRLIAFALPADEIERDGIGNHTAFLWPAGHDGSGSGWQIIINLEQFPERENFIRLGARSEVSWRISRATWQDMNRFLERLSKRLSGLLGPVRLESGIQLRGASHPAGCLPMGDGSARQVDAAGRVAGCDNVYCASSAVFPVAGSANPTWTVAALGHRLAAHLGRA</sequence>
<evidence type="ECO:0000313" key="7">
    <source>
        <dbReference type="EMBL" id="MFC5518090.1"/>
    </source>
</evidence>
<dbReference type="InterPro" id="IPR007867">
    <property type="entry name" value="GMC_OxRtase_C"/>
</dbReference>
<evidence type="ECO:0000256" key="1">
    <source>
        <dbReference type="ARBA" id="ARBA00001974"/>
    </source>
</evidence>
<evidence type="ECO:0000259" key="6">
    <source>
        <dbReference type="Pfam" id="PF05199"/>
    </source>
</evidence>
<dbReference type="PANTHER" id="PTHR42784:SF1">
    <property type="entry name" value="PYRANOSE 2-OXIDASE"/>
    <property type="match status" value="1"/>
</dbReference>
<feature type="domain" description="Glucose-methanol-choline oxidoreductase C-terminal" evidence="6">
    <location>
        <begin position="384"/>
        <end position="438"/>
    </location>
</feature>
<dbReference type="InterPro" id="IPR036188">
    <property type="entry name" value="FAD/NAD-bd_sf"/>
</dbReference>
<evidence type="ECO:0000256" key="3">
    <source>
        <dbReference type="ARBA" id="ARBA00022630"/>
    </source>
</evidence>
<reference evidence="8" key="1">
    <citation type="journal article" date="2019" name="Int. J. Syst. Evol. Microbiol.">
        <title>The Global Catalogue of Microorganisms (GCM) 10K type strain sequencing project: providing services to taxonomists for standard genome sequencing and annotation.</title>
        <authorList>
            <consortium name="The Broad Institute Genomics Platform"/>
            <consortium name="The Broad Institute Genome Sequencing Center for Infectious Disease"/>
            <person name="Wu L."/>
            <person name="Ma J."/>
        </authorList>
    </citation>
    <scope>NUCLEOTIDE SEQUENCE [LARGE SCALE GENOMIC DNA]</scope>
    <source>
        <strain evidence="8">KACC 12633</strain>
    </source>
</reference>
<dbReference type="Pfam" id="PF05199">
    <property type="entry name" value="GMC_oxred_C"/>
    <property type="match status" value="1"/>
</dbReference>
<evidence type="ECO:0000313" key="8">
    <source>
        <dbReference type="Proteomes" id="UP001596150"/>
    </source>
</evidence>
<accession>A0ABW0PZN5</accession>
<organism evidence="7 8">
    <name type="scientific">Kaistia terrae</name>
    <dbReference type="NCBI Taxonomy" id="537017"/>
    <lineage>
        <taxon>Bacteria</taxon>
        <taxon>Pseudomonadati</taxon>
        <taxon>Pseudomonadota</taxon>
        <taxon>Alphaproteobacteria</taxon>
        <taxon>Hyphomicrobiales</taxon>
        <taxon>Kaistiaceae</taxon>
        <taxon>Kaistia</taxon>
    </lineage>
</organism>
<name>A0ABW0PZN5_9HYPH</name>
<protein>
    <submittedName>
        <fullName evidence="7">GMC oxidoreductase</fullName>
    </submittedName>
</protein>
<gene>
    <name evidence="7" type="ORF">ACFPP9_20090</name>
</gene>
<evidence type="ECO:0000256" key="2">
    <source>
        <dbReference type="ARBA" id="ARBA00010790"/>
    </source>
</evidence>
<dbReference type="RefSeq" id="WP_266343734.1">
    <property type="nucleotide sequence ID" value="NZ_JAPKNH010000003.1"/>
</dbReference>
<evidence type="ECO:0000256" key="4">
    <source>
        <dbReference type="ARBA" id="ARBA00022827"/>
    </source>
</evidence>
<evidence type="ECO:0000256" key="5">
    <source>
        <dbReference type="ARBA" id="ARBA00023002"/>
    </source>
</evidence>
<dbReference type="PANTHER" id="PTHR42784">
    <property type="entry name" value="PYRANOSE 2-OXIDASE"/>
    <property type="match status" value="1"/>
</dbReference>
<dbReference type="SUPFAM" id="SSF51905">
    <property type="entry name" value="FAD/NAD(P)-binding domain"/>
    <property type="match status" value="1"/>
</dbReference>
<proteinExistence type="inferred from homology"/>
<keyword evidence="8" id="KW-1185">Reference proteome</keyword>
<comment type="caution">
    <text evidence="7">The sequence shown here is derived from an EMBL/GenBank/DDBJ whole genome shotgun (WGS) entry which is preliminary data.</text>
</comment>
<comment type="cofactor">
    <cofactor evidence="1">
        <name>FAD</name>
        <dbReference type="ChEBI" id="CHEBI:57692"/>
    </cofactor>
</comment>
<dbReference type="Proteomes" id="UP001596150">
    <property type="component" value="Unassembled WGS sequence"/>
</dbReference>
<dbReference type="InterPro" id="IPR051473">
    <property type="entry name" value="P2Ox-like"/>
</dbReference>